<proteinExistence type="predicted"/>
<reference evidence="1 2" key="1">
    <citation type="submission" date="2016-12" db="EMBL/GenBank/DDBJ databases">
        <title>Characterization of two jumbo phages RP12 and RP31 infecting the phytopathogen Ralstonia solanacearum.</title>
        <authorList>
            <person name="Kawasaki T."/>
            <person name="Yoshikawa G."/>
            <person name="Ogata H."/>
            <person name="Yamada T."/>
        </authorList>
    </citation>
    <scope>NUCLEOTIDE SEQUENCE [LARGE SCALE GENOMIC DNA]</scope>
    <source>
        <strain evidence="1 2">RP12</strain>
    </source>
</reference>
<accession>A0A1L7N0R4</accession>
<evidence type="ECO:0000313" key="2">
    <source>
        <dbReference type="Proteomes" id="UP000222831"/>
    </source>
</evidence>
<keyword evidence="2" id="KW-1185">Reference proteome</keyword>
<dbReference type="InterPro" id="IPR036397">
    <property type="entry name" value="RNaseH_sf"/>
</dbReference>
<protein>
    <submittedName>
        <fullName evidence="1">Putative crossover junction endodeoxyribonuclease RuvC</fullName>
    </submittedName>
</protein>
<dbReference type="RefSeq" id="YP_009598779.1">
    <property type="nucleotide sequence ID" value="NC_041911.1"/>
</dbReference>
<dbReference type="SUPFAM" id="SSF53098">
    <property type="entry name" value="Ribonuclease H-like"/>
    <property type="match status" value="1"/>
</dbReference>
<sequence>MFTNNCEPDDHIGRIVGIDPGSTTLGCTLLEYDVRTMEILRLCAYTFNADKMRLDDLTVLNHSERYARIIELSEALYNVFLNVRPNFIISESPFLKRRFPQAFAVLTEVVFGIRMAVRKYDPTMQLDLVDPPTAKKAVGIVGKEDMKSKTKVHECLKKLILPKFDAAHSAAEFAELDEHSTDSGAIAYYKWKKLCEE</sequence>
<dbReference type="OrthoDB" id="12161at10239"/>
<dbReference type="GeneID" id="40074481"/>
<evidence type="ECO:0000313" key="1">
    <source>
        <dbReference type="EMBL" id="BAW19060.1"/>
    </source>
</evidence>
<dbReference type="Gene3D" id="3.30.420.10">
    <property type="entry name" value="Ribonuclease H-like superfamily/Ribonuclease H"/>
    <property type="match status" value="1"/>
</dbReference>
<dbReference type="Proteomes" id="UP000222831">
    <property type="component" value="Segment"/>
</dbReference>
<dbReference type="InterPro" id="IPR012337">
    <property type="entry name" value="RNaseH-like_sf"/>
</dbReference>
<dbReference type="KEGG" id="vg:40074481"/>
<dbReference type="EMBL" id="AP017924">
    <property type="protein sequence ID" value="BAW19060.1"/>
    <property type="molecule type" value="Genomic_DNA"/>
</dbReference>
<organism evidence="1 2">
    <name type="scientific">Ralstonia phage RP12</name>
    <dbReference type="NCBI Taxonomy" id="1923889"/>
    <lineage>
        <taxon>Viruses</taxon>
        <taxon>Duplodnaviria</taxon>
        <taxon>Heunggongvirae</taxon>
        <taxon>Uroviricota</taxon>
        <taxon>Caudoviricetes</taxon>
        <taxon>Chimalliviridae</taxon>
        <taxon>Ripduovirus</taxon>
        <taxon>Ripduovirus RP12</taxon>
    </lineage>
</organism>
<dbReference type="GO" id="GO:0003676">
    <property type="term" value="F:nucleic acid binding"/>
    <property type="evidence" value="ECO:0007669"/>
    <property type="project" value="InterPro"/>
</dbReference>
<name>A0A1L7N0R4_9CAUD</name>